<dbReference type="Proteomes" id="UP000664654">
    <property type="component" value="Unassembled WGS sequence"/>
</dbReference>
<proteinExistence type="predicted"/>
<name>A0A939DNF0_9ALTE</name>
<dbReference type="RefSeq" id="WP_206573525.1">
    <property type="nucleotide sequence ID" value="NZ_JAFKCV010000004.1"/>
</dbReference>
<sequence length="118" mass="13759">MSVNNHNTAHRLSPEDEEFRHRVENGQFPLAEFNHLAHLQLAYCYLLNQDVVGALDRYRQTVKRLLELNNKDPGKYHETLTCAWLMTVSQRMLDALHVRCFGEFIRLHGDLTDVGLIQ</sequence>
<evidence type="ECO:0000313" key="2">
    <source>
        <dbReference type="Proteomes" id="UP000664654"/>
    </source>
</evidence>
<comment type="caution">
    <text evidence="1">The sequence shown here is derived from an EMBL/GenBank/DDBJ whole genome shotgun (WGS) entry which is preliminary data.</text>
</comment>
<dbReference type="EMBL" id="JAFKCV010000004">
    <property type="protein sequence ID" value="MBN7825417.1"/>
    <property type="molecule type" value="Genomic_DNA"/>
</dbReference>
<reference evidence="1" key="1">
    <citation type="submission" date="2021-03" db="EMBL/GenBank/DDBJ databases">
        <title>novel species isolated from a fishpond in China.</title>
        <authorList>
            <person name="Lu H."/>
            <person name="Cai Z."/>
        </authorList>
    </citation>
    <scope>NUCLEOTIDE SEQUENCE</scope>
    <source>
        <strain evidence="1">JCM 30855</strain>
    </source>
</reference>
<organism evidence="1 2">
    <name type="scientific">Bowmanella dokdonensis</name>
    <dbReference type="NCBI Taxonomy" id="751969"/>
    <lineage>
        <taxon>Bacteria</taxon>
        <taxon>Pseudomonadati</taxon>
        <taxon>Pseudomonadota</taxon>
        <taxon>Gammaproteobacteria</taxon>
        <taxon>Alteromonadales</taxon>
        <taxon>Alteromonadaceae</taxon>
        <taxon>Bowmanella</taxon>
    </lineage>
</organism>
<keyword evidence="2" id="KW-1185">Reference proteome</keyword>
<dbReference type="AlphaFoldDB" id="A0A939DNF0"/>
<gene>
    <name evidence="1" type="ORF">J0A66_09310</name>
</gene>
<accession>A0A939DNF0</accession>
<protein>
    <submittedName>
        <fullName evidence="1">Uncharacterized protein</fullName>
    </submittedName>
</protein>
<evidence type="ECO:0000313" key="1">
    <source>
        <dbReference type="EMBL" id="MBN7825417.1"/>
    </source>
</evidence>